<evidence type="ECO:0000256" key="4">
    <source>
        <dbReference type="RuleBase" id="RU003719"/>
    </source>
</evidence>
<feature type="domain" description="D-isomer specific 2-hydroxyacid dehydrogenase catalytic" evidence="5">
    <location>
        <begin position="4"/>
        <end position="312"/>
    </location>
</feature>
<protein>
    <submittedName>
        <fullName evidence="7">Hydroxyacid dehydrogenase</fullName>
    </submittedName>
</protein>
<feature type="domain" description="D-isomer specific 2-hydroxyacid dehydrogenase NAD-binding" evidence="6">
    <location>
        <begin position="104"/>
        <end position="280"/>
    </location>
</feature>
<dbReference type="Pfam" id="PF00389">
    <property type="entry name" value="2-Hacid_dh"/>
    <property type="match status" value="1"/>
</dbReference>
<dbReference type="Gene3D" id="3.40.50.720">
    <property type="entry name" value="NAD(P)-binding Rossmann-like Domain"/>
    <property type="match status" value="2"/>
</dbReference>
<keyword evidence="8" id="KW-1185">Reference proteome</keyword>
<dbReference type="RefSeq" id="WP_213671452.1">
    <property type="nucleotide sequence ID" value="NZ_JAHCDA010000003.1"/>
</dbReference>
<comment type="similarity">
    <text evidence="1 4">Belongs to the D-isomer specific 2-hydroxyacid dehydrogenase family.</text>
</comment>
<dbReference type="InterPro" id="IPR050418">
    <property type="entry name" value="D-iso_2-hydroxyacid_DH_PdxB"/>
</dbReference>
<organism evidence="7 8">
    <name type="scientific">Roseococcus pinisoli</name>
    <dbReference type="NCBI Taxonomy" id="2835040"/>
    <lineage>
        <taxon>Bacteria</taxon>
        <taxon>Pseudomonadati</taxon>
        <taxon>Pseudomonadota</taxon>
        <taxon>Alphaproteobacteria</taxon>
        <taxon>Acetobacterales</taxon>
        <taxon>Roseomonadaceae</taxon>
        <taxon>Roseococcus</taxon>
    </lineage>
</organism>
<dbReference type="PROSITE" id="PS00671">
    <property type="entry name" value="D_2_HYDROXYACID_DH_3"/>
    <property type="match status" value="1"/>
</dbReference>
<evidence type="ECO:0000256" key="1">
    <source>
        <dbReference type="ARBA" id="ARBA00005854"/>
    </source>
</evidence>
<dbReference type="EMBL" id="JAHCDA010000003">
    <property type="protein sequence ID" value="MBS7812766.1"/>
    <property type="molecule type" value="Genomic_DNA"/>
</dbReference>
<sequence>MPLIALTSPIAPAAVALLEDAGMRVELPPGRGPEGLYAICAEADALIVRLPLPRDLLDRSPKLRLVARAGVGYDFIPVDRATAIGLPVTNVPGGNAVSVAEHVIAQMMVVSRRLESADRTFRTKGWKAAIEAWDQAVELSGRTIGIVGLGAIGKHVAQIAGLGFGMRVLGMRRGSGALPDHVEPADFDRLFAESDFLLLSCPLTEETRGLASAERMARMKPNAWLINVARGGVVDEPALLRLLHEGRIGGAALDVMNEEPPARDNPLFEAPNLLLTPHWAGMTPASVERTNVAAAEEVLRVMRGERPVNVVNPEVWQHARHAAA</sequence>
<dbReference type="Proteomes" id="UP000766336">
    <property type="component" value="Unassembled WGS sequence"/>
</dbReference>
<gene>
    <name evidence="7" type="ORF">KHU32_17575</name>
</gene>
<dbReference type="SUPFAM" id="SSF52283">
    <property type="entry name" value="Formate/glycerate dehydrogenase catalytic domain-like"/>
    <property type="match status" value="1"/>
</dbReference>
<proteinExistence type="inferred from homology"/>
<dbReference type="InterPro" id="IPR006139">
    <property type="entry name" value="D-isomer_2_OHA_DH_cat_dom"/>
</dbReference>
<reference evidence="7 8" key="1">
    <citation type="submission" date="2021-05" db="EMBL/GenBank/DDBJ databases">
        <title>Roseococcus sp. XZZS9, whole genome shotgun sequencing project.</title>
        <authorList>
            <person name="Zhao G."/>
            <person name="Shen L."/>
        </authorList>
    </citation>
    <scope>NUCLEOTIDE SEQUENCE [LARGE SCALE GENOMIC DNA]</scope>
    <source>
        <strain evidence="7 8">XZZS9</strain>
    </source>
</reference>
<name>A0ABS5QGJ2_9PROT</name>
<keyword evidence="3" id="KW-0520">NAD</keyword>
<keyword evidence="2 4" id="KW-0560">Oxidoreductase</keyword>
<evidence type="ECO:0000313" key="8">
    <source>
        <dbReference type="Proteomes" id="UP000766336"/>
    </source>
</evidence>
<evidence type="ECO:0000313" key="7">
    <source>
        <dbReference type="EMBL" id="MBS7812766.1"/>
    </source>
</evidence>
<dbReference type="InterPro" id="IPR029753">
    <property type="entry name" value="D-isomer_DH_CS"/>
</dbReference>
<comment type="caution">
    <text evidence="7">The sequence shown here is derived from an EMBL/GenBank/DDBJ whole genome shotgun (WGS) entry which is preliminary data.</text>
</comment>
<dbReference type="PANTHER" id="PTHR43761:SF1">
    <property type="entry name" value="D-ISOMER SPECIFIC 2-HYDROXYACID DEHYDROGENASE CATALYTIC DOMAIN-CONTAINING PROTEIN-RELATED"/>
    <property type="match status" value="1"/>
</dbReference>
<evidence type="ECO:0000259" key="5">
    <source>
        <dbReference type="Pfam" id="PF00389"/>
    </source>
</evidence>
<evidence type="ECO:0000256" key="2">
    <source>
        <dbReference type="ARBA" id="ARBA00023002"/>
    </source>
</evidence>
<dbReference type="CDD" id="cd12173">
    <property type="entry name" value="PGDH_4"/>
    <property type="match status" value="1"/>
</dbReference>
<evidence type="ECO:0000259" key="6">
    <source>
        <dbReference type="Pfam" id="PF02826"/>
    </source>
</evidence>
<dbReference type="PANTHER" id="PTHR43761">
    <property type="entry name" value="D-ISOMER SPECIFIC 2-HYDROXYACID DEHYDROGENASE FAMILY PROTEIN (AFU_ORTHOLOGUE AFUA_1G13630)"/>
    <property type="match status" value="1"/>
</dbReference>
<dbReference type="InterPro" id="IPR006140">
    <property type="entry name" value="D-isomer_DH_NAD-bd"/>
</dbReference>
<dbReference type="Pfam" id="PF02826">
    <property type="entry name" value="2-Hacid_dh_C"/>
    <property type="match status" value="1"/>
</dbReference>
<accession>A0ABS5QGJ2</accession>
<dbReference type="SUPFAM" id="SSF51735">
    <property type="entry name" value="NAD(P)-binding Rossmann-fold domains"/>
    <property type="match status" value="1"/>
</dbReference>
<dbReference type="InterPro" id="IPR036291">
    <property type="entry name" value="NAD(P)-bd_dom_sf"/>
</dbReference>
<evidence type="ECO:0000256" key="3">
    <source>
        <dbReference type="ARBA" id="ARBA00023027"/>
    </source>
</evidence>